<proteinExistence type="predicted"/>
<dbReference type="SUPFAM" id="SSF53335">
    <property type="entry name" value="S-adenosyl-L-methionine-dependent methyltransferases"/>
    <property type="match status" value="1"/>
</dbReference>
<dbReference type="EMBL" id="CP022521">
    <property type="protein sequence ID" value="ASO20489.1"/>
    <property type="molecule type" value="Genomic_DNA"/>
</dbReference>
<accession>A0A221W4H6</accession>
<dbReference type="Gene3D" id="3.40.50.150">
    <property type="entry name" value="Vaccinia Virus protein VP39"/>
    <property type="match status" value="1"/>
</dbReference>
<name>A0A221W4H6_9PSEU</name>
<protein>
    <recommendedName>
        <fullName evidence="2">Methyltransferase domain-containing protein</fullName>
    </recommendedName>
</protein>
<evidence type="ECO:0000313" key="3">
    <source>
        <dbReference type="EMBL" id="ASO20489.1"/>
    </source>
</evidence>
<evidence type="ECO:0000313" key="4">
    <source>
        <dbReference type="Proteomes" id="UP000204221"/>
    </source>
</evidence>
<reference evidence="3 4" key="1">
    <citation type="submission" date="2017-07" db="EMBL/GenBank/DDBJ databases">
        <title>Complete genome sequence of Actinoalloteichus hoggarensis DSM 45943, type strain of Actinoalloteichus hoggarensis.</title>
        <authorList>
            <person name="Ruckert C."/>
            <person name="Nouioui I."/>
            <person name="Willmese J."/>
            <person name="van Wezel G."/>
            <person name="Klenk H.-P."/>
            <person name="Kalinowski J."/>
            <person name="Zotchev S.B."/>
        </authorList>
    </citation>
    <scope>NUCLEOTIDE SEQUENCE [LARGE SCALE GENOMIC DNA]</scope>
    <source>
        <strain evidence="3 4">DSM 45943</strain>
    </source>
</reference>
<organism evidence="3 4">
    <name type="scientific">Actinoalloteichus hoggarensis</name>
    <dbReference type="NCBI Taxonomy" id="1470176"/>
    <lineage>
        <taxon>Bacteria</taxon>
        <taxon>Bacillati</taxon>
        <taxon>Actinomycetota</taxon>
        <taxon>Actinomycetes</taxon>
        <taxon>Pseudonocardiales</taxon>
        <taxon>Pseudonocardiaceae</taxon>
        <taxon>Actinoalloteichus</taxon>
    </lineage>
</organism>
<evidence type="ECO:0000256" key="1">
    <source>
        <dbReference type="SAM" id="MobiDB-lite"/>
    </source>
</evidence>
<feature type="domain" description="Methyltransferase" evidence="2">
    <location>
        <begin position="76"/>
        <end position="148"/>
    </location>
</feature>
<evidence type="ECO:0000259" key="2">
    <source>
        <dbReference type="Pfam" id="PF13649"/>
    </source>
</evidence>
<gene>
    <name evidence="3" type="ORF">AHOG_14235</name>
</gene>
<dbReference type="Proteomes" id="UP000204221">
    <property type="component" value="Chromosome"/>
</dbReference>
<dbReference type="KEGG" id="ahg:AHOG_14235"/>
<dbReference type="InterPro" id="IPR041698">
    <property type="entry name" value="Methyltransf_25"/>
</dbReference>
<feature type="region of interest" description="Disordered" evidence="1">
    <location>
        <begin position="154"/>
        <end position="176"/>
    </location>
</feature>
<dbReference type="AlphaFoldDB" id="A0A221W4H6"/>
<dbReference type="Pfam" id="PF13649">
    <property type="entry name" value="Methyltransf_25"/>
    <property type="match status" value="1"/>
</dbReference>
<dbReference type="CDD" id="cd02440">
    <property type="entry name" value="AdoMet_MTases"/>
    <property type="match status" value="1"/>
</dbReference>
<keyword evidence="4" id="KW-1185">Reference proteome</keyword>
<sequence>MDHVSPGSRVTKAAYSEEVTMTDTPTVGTSNTDQFRSWDGDGGAFWTERADRFDQGMAGYHGGLLTAADIQRDSAILDIGCGSGQVTRDAARIAQDGSALGVDLSSTLLSLARALTIGERLTNATFVQADAQIHDFGESRFDVALSADTARCSSVTGRRRSPTSRAPSEQAAASCS</sequence>
<dbReference type="InterPro" id="IPR029063">
    <property type="entry name" value="SAM-dependent_MTases_sf"/>
</dbReference>
<feature type="compositionally biased region" description="Polar residues" evidence="1">
    <location>
        <begin position="163"/>
        <end position="176"/>
    </location>
</feature>